<protein>
    <submittedName>
        <fullName evidence="1">Uncharacterized protein</fullName>
    </submittedName>
</protein>
<organism evidence="1 2">
    <name type="scientific">Coemansia nantahalensis</name>
    <dbReference type="NCBI Taxonomy" id="2789366"/>
    <lineage>
        <taxon>Eukaryota</taxon>
        <taxon>Fungi</taxon>
        <taxon>Fungi incertae sedis</taxon>
        <taxon>Zoopagomycota</taxon>
        <taxon>Kickxellomycotina</taxon>
        <taxon>Kickxellomycetes</taxon>
        <taxon>Kickxellales</taxon>
        <taxon>Kickxellaceae</taxon>
        <taxon>Coemansia</taxon>
    </lineage>
</organism>
<name>A0ACC1JRS2_9FUNG</name>
<accession>A0ACC1JRS2</accession>
<sequence length="327" mass="35729">MIEVTIPPVPPSNIALAVFAYPDRQWIGIPVKDGAKAPDKYAEAPAEGSDGIQRVALCTSEAVAIGLCADADHGRPLVNDRDDKGQPRAFTADVYSDYLMLNRSGTGYTRLEYKTRLAESKATGGSGGDESWMSKARTTVVDGATLEWQADGTLAVRYYVNTTGYYCVDAESTGDFTAQVQWLNTHGLLPAAEYPKVYVYLALTLAYVAIAAAWAFMSWRVWSEILPVQNQLFGLVCLLAVDMGMNYGFWRYFNSTGTPSMVYSVFTLVVDAGRNSLSFFMLLVVALGWGVVHPSLGSKMIRCVLLAIVHFFAGCLYGAGLLFRDPR</sequence>
<dbReference type="EMBL" id="JANBUJ010001813">
    <property type="protein sequence ID" value="KAJ2766050.1"/>
    <property type="molecule type" value="Genomic_DNA"/>
</dbReference>
<evidence type="ECO:0000313" key="2">
    <source>
        <dbReference type="Proteomes" id="UP001140234"/>
    </source>
</evidence>
<dbReference type="Proteomes" id="UP001140234">
    <property type="component" value="Unassembled WGS sequence"/>
</dbReference>
<keyword evidence="2" id="KW-1185">Reference proteome</keyword>
<feature type="non-terminal residue" evidence="1">
    <location>
        <position position="327"/>
    </location>
</feature>
<reference evidence="1" key="1">
    <citation type="submission" date="2022-07" db="EMBL/GenBank/DDBJ databases">
        <title>Phylogenomic reconstructions and comparative analyses of Kickxellomycotina fungi.</title>
        <authorList>
            <person name="Reynolds N.K."/>
            <person name="Stajich J.E."/>
            <person name="Barry K."/>
            <person name="Grigoriev I.V."/>
            <person name="Crous P."/>
            <person name="Smith M.E."/>
        </authorList>
    </citation>
    <scope>NUCLEOTIDE SEQUENCE</scope>
    <source>
        <strain evidence="1">CBS 109366</strain>
    </source>
</reference>
<proteinExistence type="predicted"/>
<comment type="caution">
    <text evidence="1">The sequence shown here is derived from an EMBL/GenBank/DDBJ whole genome shotgun (WGS) entry which is preliminary data.</text>
</comment>
<evidence type="ECO:0000313" key="1">
    <source>
        <dbReference type="EMBL" id="KAJ2766050.1"/>
    </source>
</evidence>
<gene>
    <name evidence="1" type="ORF">IWQ57_004531</name>
</gene>